<feature type="chain" id="PRO_5011536964" evidence="1">
    <location>
        <begin position="26"/>
        <end position="786"/>
    </location>
</feature>
<name>A0A1H8HW56_9FIRM</name>
<dbReference type="RefSeq" id="WP_091975436.1">
    <property type="nucleotide sequence ID" value="NZ_FODF01000006.1"/>
</dbReference>
<dbReference type="AlphaFoldDB" id="A0A1H8HW56"/>
<evidence type="ECO:0000256" key="1">
    <source>
        <dbReference type="SAM" id="SignalP"/>
    </source>
</evidence>
<evidence type="ECO:0000313" key="3">
    <source>
        <dbReference type="Proteomes" id="UP000199512"/>
    </source>
</evidence>
<dbReference type="PANTHER" id="PTHR30032:SF8">
    <property type="entry name" value="GERMINATION-SPECIFIC N-ACETYLMURAMOYL-L-ALANINE AMIDASE"/>
    <property type="match status" value="1"/>
</dbReference>
<dbReference type="STRING" id="215200.SAMN05216454_106102"/>
<protein>
    <submittedName>
        <fullName evidence="2">Putative cell wall binding repeat 2</fullName>
    </submittedName>
</protein>
<dbReference type="InterPro" id="IPR007253">
    <property type="entry name" value="Cell_wall-bd_2"/>
</dbReference>
<dbReference type="OrthoDB" id="1744233at2"/>
<gene>
    <name evidence="2" type="ORF">SAMN05216454_106102</name>
</gene>
<feature type="signal peptide" evidence="1">
    <location>
        <begin position="1"/>
        <end position="25"/>
    </location>
</feature>
<keyword evidence="3" id="KW-1185">Reference proteome</keyword>
<proteinExistence type="predicted"/>
<evidence type="ECO:0000313" key="2">
    <source>
        <dbReference type="EMBL" id="SEN60362.1"/>
    </source>
</evidence>
<dbReference type="Gene3D" id="3.40.50.12090">
    <property type="match status" value="2"/>
</dbReference>
<dbReference type="InterPro" id="IPR051922">
    <property type="entry name" value="Bact_Sporulation_Assoc"/>
</dbReference>
<organism evidence="2 3">
    <name type="scientific">Peptostreptococcus russellii</name>
    <dbReference type="NCBI Taxonomy" id="215200"/>
    <lineage>
        <taxon>Bacteria</taxon>
        <taxon>Bacillati</taxon>
        <taxon>Bacillota</taxon>
        <taxon>Clostridia</taxon>
        <taxon>Peptostreptococcales</taxon>
        <taxon>Peptostreptococcaceae</taxon>
        <taxon>Peptostreptococcus</taxon>
    </lineage>
</organism>
<reference evidence="2 3" key="1">
    <citation type="submission" date="2016-10" db="EMBL/GenBank/DDBJ databases">
        <authorList>
            <person name="de Groot N.N."/>
        </authorList>
    </citation>
    <scope>NUCLEOTIDE SEQUENCE [LARGE SCALE GENOMIC DNA]</scope>
    <source>
        <strain evidence="2 3">Calf135</strain>
    </source>
</reference>
<dbReference type="PANTHER" id="PTHR30032">
    <property type="entry name" value="N-ACETYLMURAMOYL-L-ALANINE AMIDASE-RELATED"/>
    <property type="match status" value="1"/>
</dbReference>
<accession>A0A1H8HW56</accession>
<dbReference type="EMBL" id="FODF01000006">
    <property type="protein sequence ID" value="SEN60362.1"/>
    <property type="molecule type" value="Genomic_DNA"/>
</dbReference>
<sequence>MKKQIAVLMAAATAVTTVAPALASAADVNTYDASVSEINAKVKNALNERYKDKNADGINASNANTVDDYLNSRYAVVVTFKDAVTDADGNGLKPFNKSIYAGSKVENALKAAGSDFTIDDTTDPKTGDSTKTFVVKNANKLQGLIESRVIGNGTNEAVKVAIVDKGIKDGAAVETLTDKHYVVGEANDDETQISLNDAANTLLANFKGDKTYVDQLKINGNNISKGDSLSGDVTKIELTLKSGKEYTLEANDKAFNFDKPLDKNGNKLTLGNDVAQNVYDQVESFENIENKDGKSDTIVLPVGDTDVYTVQDVQASTIELGKIFTTKEGYTDRGADFVNGIIDARNYKNKSIEFNYNGVNYTLANGDSPISTDGFENKSTSDIRKDTDEAFIGEGIPAPIIEKSGDGYVLRYNVRVVPSSDKDVTPTILQFVVRGDSQKDLATVLADLNGENTVVSGHFTRLEGADRYSTAIEVSKEKFDPQEASTVVIVGGEALMDGLSAVPLASVKNAPILLSHPKSGLNDATLNEISRACKGLNRKTVYVVGGENSVPEKAVKQLEDKFGAVVMRVSGSDRYDTSLEVAKRLGYDSNINDTVYLAGGEGAADAMSISPVAADVDKNQVSPVLVVPKDSVKRSTRDFIANNFENGYIIGGESTVSSNVYRDINNAKDSTGNKAISLNRVAGSDRYDTNVQIIKQFYSADNSKIQVNGAIFTSGDTKFLVDAQTAGPLAASKKAPIVLAGSKLTNDQVDLLKDNGLLSDINTNVYQIGGVVSSDVMSVVVDKLGL</sequence>
<keyword evidence="1" id="KW-0732">Signal</keyword>
<dbReference type="Proteomes" id="UP000199512">
    <property type="component" value="Unassembled WGS sequence"/>
</dbReference>
<dbReference type="Pfam" id="PF04122">
    <property type="entry name" value="CW_binding_2"/>
    <property type="match status" value="3"/>
</dbReference>